<feature type="compositionally biased region" description="Low complexity" evidence="8">
    <location>
        <begin position="1"/>
        <end position="14"/>
    </location>
</feature>
<name>A0A2C9WC85_MANES</name>
<dbReference type="InterPro" id="IPR012552">
    <property type="entry name" value="DVL"/>
</dbReference>
<comment type="similarity">
    <text evidence="7">Belongs to the DVL/RTFL small polypeptides family.</text>
</comment>
<sequence>MELSTSKSKKAATSPKRETEVQQKKRGMKGTRARLYIIRRCITMLLCWKKHEDQ</sequence>
<evidence type="ECO:0000256" key="6">
    <source>
        <dbReference type="ARBA" id="ARBA00023136"/>
    </source>
</evidence>
<dbReference type="Gramene" id="Manes.02G005501.1.v8.1">
    <property type="protein sequence ID" value="Manes.02G005501.1.v8.1.CDS.1"/>
    <property type="gene ID" value="Manes.02G005501.v8.1"/>
</dbReference>
<keyword evidence="4" id="KW-0812">Transmembrane</keyword>
<dbReference type="Proteomes" id="UP000091857">
    <property type="component" value="Chromosome 2"/>
</dbReference>
<protein>
    <submittedName>
        <fullName evidence="9">Uncharacterized protein</fullName>
    </submittedName>
</protein>
<evidence type="ECO:0000256" key="8">
    <source>
        <dbReference type="SAM" id="MobiDB-lite"/>
    </source>
</evidence>
<evidence type="ECO:0000256" key="3">
    <source>
        <dbReference type="ARBA" id="ARBA00022475"/>
    </source>
</evidence>
<evidence type="ECO:0000256" key="2">
    <source>
        <dbReference type="ARBA" id="ARBA00022473"/>
    </source>
</evidence>
<evidence type="ECO:0000256" key="7">
    <source>
        <dbReference type="ARBA" id="ARBA00024340"/>
    </source>
</evidence>
<evidence type="ECO:0000313" key="9">
    <source>
        <dbReference type="EMBL" id="OAY56305.1"/>
    </source>
</evidence>
<evidence type="ECO:0000256" key="5">
    <source>
        <dbReference type="ARBA" id="ARBA00022989"/>
    </source>
</evidence>
<dbReference type="GO" id="GO:0008285">
    <property type="term" value="P:negative regulation of cell population proliferation"/>
    <property type="evidence" value="ECO:0007669"/>
    <property type="project" value="InterPro"/>
</dbReference>
<evidence type="ECO:0000256" key="4">
    <source>
        <dbReference type="ARBA" id="ARBA00022692"/>
    </source>
</evidence>
<dbReference type="Pfam" id="PF08137">
    <property type="entry name" value="DVL"/>
    <property type="match status" value="1"/>
</dbReference>
<evidence type="ECO:0000313" key="10">
    <source>
        <dbReference type="Proteomes" id="UP000091857"/>
    </source>
</evidence>
<keyword evidence="5" id="KW-1133">Transmembrane helix</keyword>
<feature type="region of interest" description="Disordered" evidence="8">
    <location>
        <begin position="1"/>
        <end position="29"/>
    </location>
</feature>
<proteinExistence type="inferred from homology"/>
<organism evidence="9 10">
    <name type="scientific">Manihot esculenta</name>
    <name type="common">Cassava</name>
    <name type="synonym">Jatropha manihot</name>
    <dbReference type="NCBI Taxonomy" id="3983"/>
    <lineage>
        <taxon>Eukaryota</taxon>
        <taxon>Viridiplantae</taxon>
        <taxon>Streptophyta</taxon>
        <taxon>Embryophyta</taxon>
        <taxon>Tracheophyta</taxon>
        <taxon>Spermatophyta</taxon>
        <taxon>Magnoliopsida</taxon>
        <taxon>eudicotyledons</taxon>
        <taxon>Gunneridae</taxon>
        <taxon>Pentapetalae</taxon>
        <taxon>rosids</taxon>
        <taxon>fabids</taxon>
        <taxon>Malpighiales</taxon>
        <taxon>Euphorbiaceae</taxon>
        <taxon>Crotonoideae</taxon>
        <taxon>Manihoteae</taxon>
        <taxon>Manihot</taxon>
    </lineage>
</organism>
<dbReference type="GO" id="GO:0048367">
    <property type="term" value="P:shoot system development"/>
    <property type="evidence" value="ECO:0007669"/>
    <property type="project" value="UniProtKB-ARBA"/>
</dbReference>
<dbReference type="PANTHER" id="PTHR33102">
    <property type="entry name" value="DVL19-RELATED-RELATED"/>
    <property type="match status" value="1"/>
</dbReference>
<evidence type="ECO:0000256" key="1">
    <source>
        <dbReference type="ARBA" id="ARBA00004162"/>
    </source>
</evidence>
<dbReference type="GO" id="GO:0005886">
    <property type="term" value="C:plasma membrane"/>
    <property type="evidence" value="ECO:0007669"/>
    <property type="project" value="UniProtKB-SubCell"/>
</dbReference>
<dbReference type="EMBL" id="CM004388">
    <property type="protein sequence ID" value="OAY56305.1"/>
    <property type="molecule type" value="Genomic_DNA"/>
</dbReference>
<keyword evidence="3" id="KW-1003">Cell membrane</keyword>
<dbReference type="InterPro" id="IPR051525">
    <property type="entry name" value="DVL_RTFL_regulatory"/>
</dbReference>
<gene>
    <name evidence="9" type="ORF">MANES_02G005501v8</name>
</gene>
<dbReference type="AlphaFoldDB" id="A0A2C9WC85"/>
<comment type="caution">
    <text evidence="9">The sequence shown here is derived from an EMBL/GenBank/DDBJ whole genome shotgun (WGS) entry which is preliminary data.</text>
</comment>
<accession>A0A2C9WC85</accession>
<keyword evidence="2" id="KW-0217">Developmental protein</keyword>
<reference evidence="10" key="1">
    <citation type="journal article" date="2016" name="Nat. Biotechnol.">
        <title>Sequencing wild and cultivated cassava and related species reveals extensive interspecific hybridization and genetic diversity.</title>
        <authorList>
            <person name="Bredeson J.V."/>
            <person name="Lyons J.B."/>
            <person name="Prochnik S.E."/>
            <person name="Wu G.A."/>
            <person name="Ha C.M."/>
            <person name="Edsinger-Gonzales E."/>
            <person name="Grimwood J."/>
            <person name="Schmutz J."/>
            <person name="Rabbi I.Y."/>
            <person name="Egesi C."/>
            <person name="Nauluvula P."/>
            <person name="Lebot V."/>
            <person name="Ndunguru J."/>
            <person name="Mkamilo G."/>
            <person name="Bart R.S."/>
            <person name="Setter T.L."/>
            <person name="Gleadow R.M."/>
            <person name="Kulakow P."/>
            <person name="Ferguson M.E."/>
            <person name="Rounsley S."/>
            <person name="Rokhsar D.S."/>
        </authorList>
    </citation>
    <scope>NUCLEOTIDE SEQUENCE [LARGE SCALE GENOMIC DNA]</scope>
    <source>
        <strain evidence="10">cv. AM560-2</strain>
    </source>
</reference>
<keyword evidence="10" id="KW-1185">Reference proteome</keyword>
<keyword evidence="6" id="KW-0472">Membrane</keyword>
<comment type="subcellular location">
    <subcellularLocation>
        <location evidence="1">Cell membrane</location>
        <topology evidence="1">Single-pass membrane protein</topology>
    </subcellularLocation>
</comment>